<dbReference type="RefSeq" id="WP_166276562.1">
    <property type="nucleotide sequence ID" value="NZ_JAANNP010000001.1"/>
</dbReference>
<name>A0ABX0GNG2_9ACTN</name>
<evidence type="ECO:0000313" key="3">
    <source>
        <dbReference type="EMBL" id="NHC12373.1"/>
    </source>
</evidence>
<feature type="transmembrane region" description="Helical" evidence="2">
    <location>
        <begin position="224"/>
        <end position="244"/>
    </location>
</feature>
<evidence type="ECO:0008006" key="5">
    <source>
        <dbReference type="Google" id="ProtNLM"/>
    </source>
</evidence>
<evidence type="ECO:0000256" key="1">
    <source>
        <dbReference type="SAM" id="MobiDB-lite"/>
    </source>
</evidence>
<evidence type="ECO:0000256" key="2">
    <source>
        <dbReference type="SAM" id="Phobius"/>
    </source>
</evidence>
<dbReference type="Proteomes" id="UP000800981">
    <property type="component" value="Unassembled WGS sequence"/>
</dbReference>
<feature type="compositionally biased region" description="Pro residues" evidence="1">
    <location>
        <begin position="163"/>
        <end position="173"/>
    </location>
</feature>
<feature type="compositionally biased region" description="Low complexity" evidence="1">
    <location>
        <begin position="93"/>
        <end position="103"/>
    </location>
</feature>
<feature type="transmembrane region" description="Helical" evidence="2">
    <location>
        <begin position="193"/>
        <end position="217"/>
    </location>
</feature>
<comment type="caution">
    <text evidence="3">The sequence shown here is derived from an EMBL/GenBank/DDBJ whole genome shotgun (WGS) entry which is preliminary data.</text>
</comment>
<sequence length="258" mass="27415">MRDNGLPGTDFVAVADLEPQLADAMLELLRDAGMAAYADAAAPRRGPYNEYHLPDRPTDRLFVERSAAEQARQLLRERLPSLRAEYSAHHEPAGAPDGAAGARDVPDGEQGKWPEVDEEVWAGIVASFRAPSADPVGRWPAHEDVDAAAGTRDEPVVHDEVPPSAPPPPPPPAVAREEEDHYEPPAPPPLPRVGLLVGSAWAAVLGAPLFFIIALCVHIDVQGWLGLLGVGAFVAGFLVLVSRLGDGPEDGWDDGAVV</sequence>
<feature type="region of interest" description="Disordered" evidence="1">
    <location>
        <begin position="151"/>
        <end position="186"/>
    </location>
</feature>
<dbReference type="EMBL" id="JAANNP010000001">
    <property type="protein sequence ID" value="NHC12373.1"/>
    <property type="molecule type" value="Genomic_DNA"/>
</dbReference>
<organism evidence="3 4">
    <name type="scientific">Motilibacter deserti</name>
    <dbReference type="NCBI Taxonomy" id="2714956"/>
    <lineage>
        <taxon>Bacteria</taxon>
        <taxon>Bacillati</taxon>
        <taxon>Actinomycetota</taxon>
        <taxon>Actinomycetes</taxon>
        <taxon>Motilibacterales</taxon>
        <taxon>Motilibacteraceae</taxon>
        <taxon>Motilibacter</taxon>
    </lineage>
</organism>
<keyword evidence="2" id="KW-1133">Transmembrane helix</keyword>
<keyword evidence="4" id="KW-1185">Reference proteome</keyword>
<keyword evidence="2" id="KW-0812">Transmembrane</keyword>
<reference evidence="3 4" key="1">
    <citation type="submission" date="2020-03" db="EMBL/GenBank/DDBJ databases">
        <title>Two novel Motilibacter sp.</title>
        <authorList>
            <person name="Liu S."/>
        </authorList>
    </citation>
    <scope>NUCLEOTIDE SEQUENCE [LARGE SCALE GENOMIC DNA]</scope>
    <source>
        <strain evidence="3 4">E257</strain>
    </source>
</reference>
<evidence type="ECO:0000313" key="4">
    <source>
        <dbReference type="Proteomes" id="UP000800981"/>
    </source>
</evidence>
<accession>A0ABX0GNG2</accession>
<proteinExistence type="predicted"/>
<keyword evidence="2" id="KW-0472">Membrane</keyword>
<feature type="compositionally biased region" description="Basic and acidic residues" evidence="1">
    <location>
        <begin position="151"/>
        <end position="161"/>
    </location>
</feature>
<gene>
    <name evidence="3" type="ORF">G9H71_01070</name>
</gene>
<feature type="region of interest" description="Disordered" evidence="1">
    <location>
        <begin position="87"/>
        <end position="112"/>
    </location>
</feature>
<protein>
    <recommendedName>
        <fullName evidence="5">DUF308 domain-containing protein</fullName>
    </recommendedName>
</protein>